<dbReference type="InterPro" id="IPR053183">
    <property type="entry name" value="ASL1"/>
</dbReference>
<reference evidence="5" key="3">
    <citation type="submission" date="2025-08" db="UniProtKB">
        <authorList>
            <consortium name="RefSeq"/>
        </authorList>
    </citation>
    <scope>IDENTIFICATION</scope>
    <source>
        <strain evidence="5">NI907</strain>
    </source>
</reference>
<sequence>MHHRWAPRIIFGLTAAAALATAADLPHKRGLAYIQDENTNSEDARIMLSNDSLISWYYTWSRNMARAVGDSVKFVPLIHNLDDTNDKGLVSTLDRAPESSTHLLSFNEPDGETDTGGSAISARDAAEAYIEHIAPLRTESSDRKRTWKISHPCVTGSPRGLEWLREFNESCWDIDKDNGCPTDFVAVHWYGDQYGLKGWLDDVRDLYSNGKDMAGKGVDGKDLKYWVTEMAMPKADDDATFAMMNESLEYLDSQDWVEAYAWFGAFRSNNANEWTGNKVALFDSSGGLTDLGALYLGGEDRGFTKGMGGGAAGLAVPGLLVLVMALFGTVAVMM</sequence>
<protein>
    <recommendedName>
        <fullName evidence="3">Asl1-like glycosyl hydrolase catalytic domain-containing protein</fullName>
    </recommendedName>
</protein>
<keyword evidence="1" id="KW-1133">Transmembrane helix</keyword>
<evidence type="ECO:0000313" key="4">
    <source>
        <dbReference type="Proteomes" id="UP000515153"/>
    </source>
</evidence>
<dbReference type="GeneID" id="41960339"/>
<evidence type="ECO:0000256" key="2">
    <source>
        <dbReference type="SAM" id="SignalP"/>
    </source>
</evidence>
<keyword evidence="4" id="KW-1185">Reference proteome</keyword>
<dbReference type="GO" id="GO:0071966">
    <property type="term" value="P:fungal-type cell wall polysaccharide metabolic process"/>
    <property type="evidence" value="ECO:0007669"/>
    <property type="project" value="TreeGrafter"/>
</dbReference>
<keyword evidence="1" id="KW-0812">Transmembrane</keyword>
<dbReference type="Proteomes" id="UP000515153">
    <property type="component" value="Chromosome I"/>
</dbReference>
<gene>
    <name evidence="5" type="ORF">PgNI_05399</name>
</gene>
<keyword evidence="1" id="KW-0472">Membrane</keyword>
<feature type="transmembrane region" description="Helical" evidence="1">
    <location>
        <begin position="311"/>
        <end position="333"/>
    </location>
</feature>
<dbReference type="SUPFAM" id="SSF51445">
    <property type="entry name" value="(Trans)glycosidases"/>
    <property type="match status" value="1"/>
</dbReference>
<dbReference type="InterPro" id="IPR017853">
    <property type="entry name" value="GH"/>
</dbReference>
<evidence type="ECO:0000259" key="3">
    <source>
        <dbReference type="Pfam" id="PF11790"/>
    </source>
</evidence>
<name>A0A6P8B5N2_PYRGI</name>
<dbReference type="RefSeq" id="XP_030982492.1">
    <property type="nucleotide sequence ID" value="XM_031125430.1"/>
</dbReference>
<dbReference type="InterPro" id="IPR024655">
    <property type="entry name" value="Asl1_glyco_hydro_catalytic"/>
</dbReference>
<feature type="domain" description="Asl1-like glycosyl hydrolase catalytic" evidence="3">
    <location>
        <begin position="30"/>
        <end position="295"/>
    </location>
</feature>
<keyword evidence="2" id="KW-0732">Signal</keyword>
<dbReference type="AlphaFoldDB" id="A0A6P8B5N2"/>
<reference evidence="4 5" key="1">
    <citation type="journal article" date="2019" name="Mol. Biol. Evol.">
        <title>Blast fungal genomes show frequent chromosomal changes, gene gains and losses, and effector gene turnover.</title>
        <authorList>
            <person name="Gomez Luciano L.B."/>
            <person name="Jason Tsai I."/>
            <person name="Chuma I."/>
            <person name="Tosa Y."/>
            <person name="Chen Y.H."/>
            <person name="Li J.Y."/>
            <person name="Li M.Y."/>
            <person name="Jade Lu M.Y."/>
            <person name="Nakayashiki H."/>
            <person name="Li W.H."/>
        </authorList>
    </citation>
    <scope>NUCLEOTIDE SEQUENCE [LARGE SCALE GENOMIC DNA]</scope>
    <source>
        <strain evidence="4 5">NI907</strain>
    </source>
</reference>
<dbReference type="PANTHER" id="PTHR34154:SF3">
    <property type="entry name" value="ALKALI-SENSITIVE LINKAGE PROTEIN 1"/>
    <property type="match status" value="1"/>
</dbReference>
<reference evidence="5" key="2">
    <citation type="submission" date="2019-10" db="EMBL/GenBank/DDBJ databases">
        <authorList>
            <consortium name="NCBI Genome Project"/>
        </authorList>
    </citation>
    <scope>NUCLEOTIDE SEQUENCE</scope>
    <source>
        <strain evidence="5">NI907</strain>
    </source>
</reference>
<accession>A0A6P8B5N2</accession>
<dbReference type="Gene3D" id="3.20.20.80">
    <property type="entry name" value="Glycosidases"/>
    <property type="match status" value="1"/>
</dbReference>
<feature type="signal peptide" evidence="2">
    <location>
        <begin position="1"/>
        <end position="22"/>
    </location>
</feature>
<organism evidence="4 5">
    <name type="scientific">Pyricularia grisea</name>
    <name type="common">Crabgrass-specific blast fungus</name>
    <name type="synonym">Magnaporthe grisea</name>
    <dbReference type="NCBI Taxonomy" id="148305"/>
    <lineage>
        <taxon>Eukaryota</taxon>
        <taxon>Fungi</taxon>
        <taxon>Dikarya</taxon>
        <taxon>Ascomycota</taxon>
        <taxon>Pezizomycotina</taxon>
        <taxon>Sordariomycetes</taxon>
        <taxon>Sordariomycetidae</taxon>
        <taxon>Magnaporthales</taxon>
        <taxon>Pyriculariaceae</taxon>
        <taxon>Pyricularia</taxon>
    </lineage>
</organism>
<dbReference type="PANTHER" id="PTHR34154">
    <property type="entry name" value="ALKALI-SENSITIVE LINKAGE PROTEIN 1"/>
    <property type="match status" value="1"/>
</dbReference>
<dbReference type="KEGG" id="pgri:PgNI_05399"/>
<dbReference type="Pfam" id="PF11790">
    <property type="entry name" value="Glyco_hydro_cc"/>
    <property type="match status" value="1"/>
</dbReference>
<evidence type="ECO:0000313" key="5">
    <source>
        <dbReference type="RefSeq" id="XP_030982492.1"/>
    </source>
</evidence>
<evidence type="ECO:0000256" key="1">
    <source>
        <dbReference type="SAM" id="Phobius"/>
    </source>
</evidence>
<proteinExistence type="predicted"/>
<dbReference type="GO" id="GO:0009277">
    <property type="term" value="C:fungal-type cell wall"/>
    <property type="evidence" value="ECO:0007669"/>
    <property type="project" value="TreeGrafter"/>
</dbReference>
<feature type="chain" id="PRO_5028025884" description="Asl1-like glycosyl hydrolase catalytic domain-containing protein" evidence="2">
    <location>
        <begin position="23"/>
        <end position="334"/>
    </location>
</feature>